<dbReference type="InterPro" id="IPR046349">
    <property type="entry name" value="C1-like_sf"/>
</dbReference>
<feature type="compositionally biased region" description="Low complexity" evidence="8">
    <location>
        <begin position="685"/>
        <end position="694"/>
    </location>
</feature>
<feature type="compositionally biased region" description="Basic and acidic residues" evidence="8">
    <location>
        <begin position="1158"/>
        <end position="1177"/>
    </location>
</feature>
<dbReference type="PROSITE" id="PS51741">
    <property type="entry name" value="F_BAR"/>
    <property type="match status" value="1"/>
</dbReference>
<dbReference type="Proteomes" id="UP001177744">
    <property type="component" value="Unassembled WGS sequence"/>
</dbReference>
<evidence type="ECO:0000256" key="6">
    <source>
        <dbReference type="PROSITE-ProRule" id="PRU01077"/>
    </source>
</evidence>
<dbReference type="SMART" id="SM00324">
    <property type="entry name" value="RhoGAP"/>
    <property type="match status" value="1"/>
</dbReference>
<dbReference type="GO" id="GO:0007165">
    <property type="term" value="P:signal transduction"/>
    <property type="evidence" value="ECO:0007669"/>
    <property type="project" value="InterPro"/>
</dbReference>
<dbReference type="CDD" id="cd20816">
    <property type="entry name" value="C1_GMIP-like"/>
    <property type="match status" value="1"/>
</dbReference>
<name>A0AA40I4N8_CNENI</name>
<dbReference type="Pfam" id="PF24235">
    <property type="entry name" value="RHG29_45_N"/>
    <property type="match status" value="1"/>
</dbReference>
<dbReference type="Gene3D" id="1.20.1270.60">
    <property type="entry name" value="Arfaptin homology (AH) domain/BAR domain"/>
    <property type="match status" value="2"/>
</dbReference>
<feature type="region of interest" description="Disordered" evidence="8">
    <location>
        <begin position="88"/>
        <end position="109"/>
    </location>
</feature>
<keyword evidence="5 6" id="KW-0175">Coiled coil</keyword>
<evidence type="ECO:0000256" key="8">
    <source>
        <dbReference type="SAM" id="MobiDB-lite"/>
    </source>
</evidence>
<dbReference type="FunFam" id="1.10.555.10:FF:000016">
    <property type="entry name" value="Rho GTPase activating protein 29"/>
    <property type="match status" value="1"/>
</dbReference>
<feature type="region of interest" description="Disordered" evidence="8">
    <location>
        <begin position="1"/>
        <end position="75"/>
    </location>
</feature>
<feature type="region of interest" description="Disordered" evidence="8">
    <location>
        <begin position="1106"/>
        <end position="1177"/>
    </location>
</feature>
<keyword evidence="2" id="KW-0479">Metal-binding</keyword>
<reference evidence="12" key="1">
    <citation type="submission" date="2023-06" db="EMBL/GenBank/DDBJ databases">
        <title>Reference genome for the Northern bat (Eptesicus nilssonii), a most northern bat species.</title>
        <authorList>
            <person name="Laine V.N."/>
            <person name="Pulliainen A.T."/>
            <person name="Lilley T.M."/>
        </authorList>
    </citation>
    <scope>NUCLEOTIDE SEQUENCE</scope>
    <source>
        <strain evidence="12">BLF_Eptnil</strain>
        <tissue evidence="12">Kidney</tissue>
    </source>
</reference>
<dbReference type="PANTHER" id="PTHR15228">
    <property type="entry name" value="SPERMATHECAL PHYSIOLOGY VARIANT"/>
    <property type="match status" value="1"/>
</dbReference>
<dbReference type="SMART" id="SM00109">
    <property type="entry name" value="C1"/>
    <property type="match status" value="1"/>
</dbReference>
<feature type="coiled-coil region" evidence="7">
    <location>
        <begin position="450"/>
        <end position="506"/>
    </location>
</feature>
<dbReference type="SMART" id="SM00055">
    <property type="entry name" value="FCH"/>
    <property type="match status" value="1"/>
</dbReference>
<dbReference type="InterPro" id="IPR027267">
    <property type="entry name" value="AH/BAR_dom_sf"/>
</dbReference>
<dbReference type="PROSITE" id="PS50081">
    <property type="entry name" value="ZF_DAG_PE_2"/>
    <property type="match status" value="1"/>
</dbReference>
<evidence type="ECO:0000256" key="4">
    <source>
        <dbReference type="ARBA" id="ARBA00022833"/>
    </source>
</evidence>
<feature type="compositionally biased region" description="Polar residues" evidence="8">
    <location>
        <begin position="1139"/>
        <end position="1151"/>
    </location>
</feature>
<evidence type="ECO:0000256" key="5">
    <source>
        <dbReference type="ARBA" id="ARBA00023054"/>
    </source>
</evidence>
<dbReference type="PROSITE" id="PS50238">
    <property type="entry name" value="RHOGAP"/>
    <property type="match status" value="1"/>
</dbReference>
<dbReference type="EMBL" id="JAULJE010000005">
    <property type="protein sequence ID" value="KAK1342963.1"/>
    <property type="molecule type" value="Genomic_DNA"/>
</dbReference>
<dbReference type="PANTHER" id="PTHR15228:SF18">
    <property type="entry name" value="RHO GTPASE-ACTIVATING PROTEIN 45"/>
    <property type="match status" value="1"/>
</dbReference>
<dbReference type="GO" id="GO:0008270">
    <property type="term" value="F:zinc ion binding"/>
    <property type="evidence" value="ECO:0007669"/>
    <property type="project" value="UniProtKB-KW"/>
</dbReference>
<feature type="compositionally biased region" description="Polar residues" evidence="8">
    <location>
        <begin position="51"/>
        <end position="70"/>
    </location>
</feature>
<evidence type="ECO:0000256" key="1">
    <source>
        <dbReference type="ARBA" id="ARBA00022468"/>
    </source>
</evidence>
<evidence type="ECO:0000259" key="9">
    <source>
        <dbReference type="PROSITE" id="PS50081"/>
    </source>
</evidence>
<proteinExistence type="predicted"/>
<evidence type="ECO:0000259" key="11">
    <source>
        <dbReference type="PROSITE" id="PS51741"/>
    </source>
</evidence>
<dbReference type="InterPro" id="IPR002219">
    <property type="entry name" value="PKC_DAG/PE"/>
</dbReference>
<feature type="domain" description="Phorbol-ester/DAG-type" evidence="9">
    <location>
        <begin position="741"/>
        <end position="786"/>
    </location>
</feature>
<evidence type="ECO:0000256" key="2">
    <source>
        <dbReference type="ARBA" id="ARBA00022723"/>
    </source>
</evidence>
<comment type="caution">
    <text evidence="12">The sequence shown here is derived from an EMBL/GenBank/DDBJ whole genome shotgun (WGS) entry which is preliminary data.</text>
</comment>
<dbReference type="InterPro" id="IPR008936">
    <property type="entry name" value="Rho_GTPase_activation_prot"/>
</dbReference>
<keyword evidence="1" id="KW-0343">GTPase activation</keyword>
<feature type="domain" description="Rho-GAP" evidence="10">
    <location>
        <begin position="800"/>
        <end position="1020"/>
    </location>
</feature>
<evidence type="ECO:0000313" key="13">
    <source>
        <dbReference type="Proteomes" id="UP001177744"/>
    </source>
</evidence>
<organism evidence="12 13">
    <name type="scientific">Cnephaeus nilssonii</name>
    <name type="common">Northern bat</name>
    <name type="synonym">Eptesicus nilssonii</name>
    <dbReference type="NCBI Taxonomy" id="3371016"/>
    <lineage>
        <taxon>Eukaryota</taxon>
        <taxon>Metazoa</taxon>
        <taxon>Chordata</taxon>
        <taxon>Craniata</taxon>
        <taxon>Vertebrata</taxon>
        <taxon>Euteleostomi</taxon>
        <taxon>Mammalia</taxon>
        <taxon>Eutheria</taxon>
        <taxon>Laurasiatheria</taxon>
        <taxon>Chiroptera</taxon>
        <taxon>Yangochiroptera</taxon>
        <taxon>Vespertilionidae</taxon>
        <taxon>Cnephaeus</taxon>
    </lineage>
</organism>
<dbReference type="InterPro" id="IPR031160">
    <property type="entry name" value="F_BAR_dom"/>
</dbReference>
<evidence type="ECO:0000256" key="3">
    <source>
        <dbReference type="ARBA" id="ARBA00022771"/>
    </source>
</evidence>
<dbReference type="PROSITE" id="PS00479">
    <property type="entry name" value="ZF_DAG_PE_1"/>
    <property type="match status" value="1"/>
</dbReference>
<sequence>MFSRKKRELMKTPSISKKNRAGSPSPQPSAELPRKDGADALYQGPSLEPLSVTSNAKATGTLKRPTSLSRHASAAGFPLPGASSWTLGRSHRSPLTAASPAEPPIEGPWPDAVEDISQLLVDVARFAEGLEKLKEYVLHDADLLEARRPLAHECLGEALRVMRQVICKYPLLNTVETLTAAGTLIAKVKAFHYECNNESDKQEFEKALETIAVSFSSTVSEFLMGEVDSSTLLSVPPGDPTPSMENLYGQGSEGAPPNAEDCDAGCLLPEEVDMLLQRCEGGVDVALNYAKNMAKYMKDLIGYLEKRTALEMDFAKGLQKIVHNCRQSVMQEPHMPLLSIYSLALEQDLEFGHGMVQAVGTLQTQTFMQPLNLRRLEHEKRRKEIKESWHRAQRKLVPREAGGRQEAESNLRKAKQGYVQRCEDHDKARLLVAKTEEEQAGTGPGAGGTVSKALDKRRRLEEEAKNKAEEAMATYRTCVADAKTQKQELEDTKVTALRQIQEVIRQSDQTIKSVGARCSHTLAAGRLRSYLCKLLTSLPVPHLRQATISYYQMMHMQTAPLPVHFQMLCESSKLYDPGQQYASHVRQLQRDEEPDVHYDFEPHVPTSNWSPVMRGRKGSFNVGDAAEAASGPADEGGASDGLLVKERRGGRGHQVHKSWPTSIPDSDGSLDPSPGSGDFKKFERMSSSGTMSSSEELVDQEGSAGASAFEQDDLNGMTPELPVAVPSGPFRHLGLSKAARTHRLRKLRSPAKCRECNSYVYFHGAECEECCLACHKKCLETLAIQCGHKKLQGRLQLFGQDFGQAARGTPDGVPFIVKKCVCEIERRALRTKGIYRVNGVKTRVEKLCQAFENGKELVELSQASPHDISNVLKLYLRQLPEPLISFRLYHELVGLAKDSLKAEAEAKAVSRSCPDMAESEAVAMAMVGRLRELLRDLPSENRASLQYLLQHLRRIVEVEQDNKMTPGNLGIVFGPTLLRPRPTEATVSLSSWSITPTRPASWRPSSPTMSWFLRRSLKRIGDRHLLGFGQQHEMPTQRAEVLLQVPYSEANEGAAFPLQEEAEDGGPDLPESHVASNDSDSELEEAPELLSPAEGGALHHLSFLEKQSSEASVEEAGDSGSEEQLGRSAGEDGDWEGLSQYNTNQCNNVAASPTPAMKHCDRHVIAGTDPESRPEFV</sequence>
<protein>
    <recommendedName>
        <fullName evidence="14">Rho GTPase-activating protein 45</fullName>
    </recommendedName>
</protein>
<feature type="region of interest" description="Disordered" evidence="8">
    <location>
        <begin position="1060"/>
        <end position="1087"/>
    </location>
</feature>
<dbReference type="InterPro" id="IPR001060">
    <property type="entry name" value="FCH_dom"/>
</dbReference>
<evidence type="ECO:0000313" key="12">
    <source>
        <dbReference type="EMBL" id="KAK1342963.1"/>
    </source>
</evidence>
<keyword evidence="3" id="KW-0863">Zinc-finger</keyword>
<evidence type="ECO:0008006" key="14">
    <source>
        <dbReference type="Google" id="ProtNLM"/>
    </source>
</evidence>
<keyword evidence="4" id="KW-0862">Zinc</keyword>
<dbReference type="InterPro" id="IPR051025">
    <property type="entry name" value="RhoGAP"/>
</dbReference>
<accession>A0AA40I4N8</accession>
<dbReference type="SUPFAM" id="SSF48350">
    <property type="entry name" value="GTPase activation domain, GAP"/>
    <property type="match status" value="1"/>
</dbReference>
<dbReference type="GO" id="GO:0005829">
    <property type="term" value="C:cytosol"/>
    <property type="evidence" value="ECO:0007669"/>
    <property type="project" value="UniProtKB-ARBA"/>
</dbReference>
<dbReference type="Gene3D" id="1.10.555.10">
    <property type="entry name" value="Rho GTPase activation protein"/>
    <property type="match status" value="1"/>
</dbReference>
<evidence type="ECO:0000259" key="10">
    <source>
        <dbReference type="PROSITE" id="PS50238"/>
    </source>
</evidence>
<feature type="compositionally biased region" description="Acidic residues" evidence="8">
    <location>
        <begin position="1112"/>
        <end position="1121"/>
    </location>
</feature>
<gene>
    <name evidence="12" type="ORF">QTO34_015732</name>
</gene>
<dbReference type="AlphaFoldDB" id="A0AA40I4N8"/>
<feature type="region of interest" description="Disordered" evidence="8">
    <location>
        <begin position="648"/>
        <end position="694"/>
    </location>
</feature>
<dbReference type="SUPFAM" id="SSF57889">
    <property type="entry name" value="Cysteine-rich domain"/>
    <property type="match status" value="1"/>
</dbReference>
<feature type="compositionally biased region" description="Low complexity" evidence="8">
    <location>
        <begin position="664"/>
        <end position="677"/>
    </location>
</feature>
<dbReference type="Pfam" id="PF22699">
    <property type="entry name" value="GMIP-like_FCH"/>
    <property type="match status" value="1"/>
</dbReference>
<dbReference type="InterPro" id="IPR000198">
    <property type="entry name" value="RhoGAP_dom"/>
</dbReference>
<feature type="domain" description="F-BAR" evidence="11">
    <location>
        <begin position="270"/>
        <end position="580"/>
    </location>
</feature>
<dbReference type="Pfam" id="PF00620">
    <property type="entry name" value="RhoGAP"/>
    <property type="match status" value="1"/>
</dbReference>
<keyword evidence="13" id="KW-1185">Reference proteome</keyword>
<evidence type="ECO:0000256" key="7">
    <source>
        <dbReference type="SAM" id="Coils"/>
    </source>
</evidence>
<dbReference type="InterPro" id="IPR057028">
    <property type="entry name" value="RHG29_45_N"/>
</dbReference>
<dbReference type="SUPFAM" id="SSF103657">
    <property type="entry name" value="BAR/IMD domain-like"/>
    <property type="match status" value="1"/>
</dbReference>
<dbReference type="GO" id="GO:0051056">
    <property type="term" value="P:regulation of small GTPase mediated signal transduction"/>
    <property type="evidence" value="ECO:0007669"/>
    <property type="project" value="UniProtKB-ARBA"/>
</dbReference>
<dbReference type="InterPro" id="IPR054713">
    <property type="entry name" value="GMIP/FCHO2-like_FCH"/>
</dbReference>
<dbReference type="GO" id="GO:0005096">
    <property type="term" value="F:GTPase activator activity"/>
    <property type="evidence" value="ECO:0007669"/>
    <property type="project" value="UniProtKB-KW"/>
</dbReference>
<dbReference type="GO" id="GO:0016020">
    <property type="term" value="C:membrane"/>
    <property type="evidence" value="ECO:0007669"/>
    <property type="project" value="TreeGrafter"/>
</dbReference>